<dbReference type="GO" id="GO:0004144">
    <property type="term" value="F:diacylglycerol O-acyltransferase activity"/>
    <property type="evidence" value="ECO:0007669"/>
    <property type="project" value="UniProtKB-ARBA"/>
</dbReference>
<evidence type="ECO:0000313" key="6">
    <source>
        <dbReference type="Proteomes" id="UP000541444"/>
    </source>
</evidence>
<comment type="similarity">
    <text evidence="1">Belongs to the diacylglycerol acyltransferase family.</text>
</comment>
<feature type="domain" description="Serine aminopeptidase S33" evidence="4">
    <location>
        <begin position="148"/>
        <end position="224"/>
    </location>
</feature>
<dbReference type="Proteomes" id="UP000541444">
    <property type="component" value="Unassembled WGS sequence"/>
</dbReference>
<dbReference type="PANTHER" id="PTHR22753">
    <property type="entry name" value="TRANSMEMBRANE PROTEIN 68"/>
    <property type="match status" value="1"/>
</dbReference>
<gene>
    <name evidence="5" type="ORF">GIB67_009463</name>
</gene>
<sequence length="680" mass="77105">MGDRRYTSTNPNPVIFQRGLEYKKNEERNYKITRVSARRTRLPAMHKKSGIEIETASNALEDDSVIERLSIKDYLEQTKDLIKSDGGPPRWFSPLECGARWENSPLLLYLPGIDGVGLGLIMHHQKLGKIFDIWCLHIPVMDRTPFIDLVQYVKKTVQSENSNSPCRPIYLIGESFGGCLALAVASRNPDIDLMLILANPATSFRKSPLQALLPLLEVIPEQLNVGFPSMLNFITGDALTMVITSVKKGIPIQQTVQELSEGVAALFPSLSVLSDILPGKSILWKLRMLQSASSFANSRLHAVKSEVLILASGRDQLLPSKEEAERLGHLLPSCQIRNFKDSAHTLFLKEGADLVTVIKSAGFYRRTRNVDYVADFIKPTTSEFRKASESYRWFDVAASPMMLSTLENGRIVKGLAGIPFEGPVLLVGYHMLLGLEISPLIYEFWGEKNIKLRGMVHPRLFEKELERCLHGTTPFDIMRILGGVPVSAPNFYRLLSKKSHIFLYPGGSREALHRKGEEYKLFWPPQSEFVRMAARFGAKIVPFGVVGIDDMFDLFLDCNDQMKIPYFKAQIEHLNGGRRIRTEATGQFAKQVLHIPGVMPKLPGRFYFLFGKPIETEVRKEELRNREEAHELYMHIKHEVENCIGYLKEKREKDPYRSLASRILYKAIHGFESKVPTFEL</sequence>
<organism evidence="5 6">
    <name type="scientific">Kingdonia uniflora</name>
    <dbReference type="NCBI Taxonomy" id="39325"/>
    <lineage>
        <taxon>Eukaryota</taxon>
        <taxon>Viridiplantae</taxon>
        <taxon>Streptophyta</taxon>
        <taxon>Embryophyta</taxon>
        <taxon>Tracheophyta</taxon>
        <taxon>Spermatophyta</taxon>
        <taxon>Magnoliopsida</taxon>
        <taxon>Ranunculales</taxon>
        <taxon>Circaeasteraceae</taxon>
        <taxon>Kingdonia</taxon>
    </lineage>
</organism>
<reference evidence="5 6" key="1">
    <citation type="journal article" date="2020" name="IScience">
        <title>Genome Sequencing of the Endangered Kingdonia uniflora (Circaeasteraceae, Ranunculales) Reveals Potential Mechanisms of Evolutionary Specialization.</title>
        <authorList>
            <person name="Sun Y."/>
            <person name="Deng T."/>
            <person name="Zhang A."/>
            <person name="Moore M.J."/>
            <person name="Landis J.B."/>
            <person name="Lin N."/>
            <person name="Zhang H."/>
            <person name="Zhang X."/>
            <person name="Huang J."/>
            <person name="Zhang X."/>
            <person name="Sun H."/>
            <person name="Wang H."/>
        </authorList>
    </citation>
    <scope>NUCLEOTIDE SEQUENCE [LARGE SCALE GENOMIC DNA]</scope>
    <source>
        <strain evidence="5">TB1705</strain>
        <tissue evidence="5">Leaf</tissue>
    </source>
</reference>
<proteinExistence type="inferred from homology"/>
<evidence type="ECO:0000256" key="1">
    <source>
        <dbReference type="ARBA" id="ARBA00005420"/>
    </source>
</evidence>
<dbReference type="InterPro" id="IPR029058">
    <property type="entry name" value="AB_hydrolase_fold"/>
</dbReference>
<dbReference type="EMBL" id="JACGCM010001129">
    <property type="protein sequence ID" value="KAF6161584.1"/>
    <property type="molecule type" value="Genomic_DNA"/>
</dbReference>
<comment type="caution">
    <text evidence="5">The sequence shown here is derived from an EMBL/GenBank/DDBJ whole genome shotgun (WGS) entry which is preliminary data.</text>
</comment>
<dbReference type="SUPFAM" id="SSF53474">
    <property type="entry name" value="alpha/beta-Hydrolases"/>
    <property type="match status" value="1"/>
</dbReference>
<keyword evidence="2" id="KW-0808">Transferase</keyword>
<evidence type="ECO:0000259" key="4">
    <source>
        <dbReference type="Pfam" id="PF12146"/>
    </source>
</evidence>
<dbReference type="AlphaFoldDB" id="A0A7J7N3E0"/>
<keyword evidence="3" id="KW-0012">Acyltransferase</keyword>
<dbReference type="InterPro" id="IPR007130">
    <property type="entry name" value="DAGAT"/>
</dbReference>
<dbReference type="Pfam" id="PF12146">
    <property type="entry name" value="Hydrolase_4"/>
    <property type="match status" value="1"/>
</dbReference>
<dbReference type="PANTHER" id="PTHR22753:SF24">
    <property type="entry name" value="ESTERASE_LIPASE_THIOESTERASE FAMILY PROTEIN"/>
    <property type="match status" value="1"/>
</dbReference>
<evidence type="ECO:0000313" key="5">
    <source>
        <dbReference type="EMBL" id="KAF6161584.1"/>
    </source>
</evidence>
<dbReference type="InterPro" id="IPR022742">
    <property type="entry name" value="Hydrolase_4"/>
</dbReference>
<protein>
    <recommendedName>
        <fullName evidence="4">Serine aminopeptidase S33 domain-containing protein</fullName>
    </recommendedName>
</protein>
<dbReference type="OrthoDB" id="44277at2759"/>
<accession>A0A7J7N3E0</accession>
<keyword evidence="6" id="KW-1185">Reference proteome</keyword>
<dbReference type="GO" id="GO:0016020">
    <property type="term" value="C:membrane"/>
    <property type="evidence" value="ECO:0007669"/>
    <property type="project" value="TreeGrafter"/>
</dbReference>
<name>A0A7J7N3E0_9MAGN</name>
<dbReference type="CDD" id="cd07987">
    <property type="entry name" value="LPLAT_MGAT-like"/>
    <property type="match status" value="1"/>
</dbReference>
<evidence type="ECO:0000256" key="3">
    <source>
        <dbReference type="ARBA" id="ARBA00023315"/>
    </source>
</evidence>
<evidence type="ECO:0000256" key="2">
    <source>
        <dbReference type="ARBA" id="ARBA00022679"/>
    </source>
</evidence>
<dbReference type="GO" id="GO:0019432">
    <property type="term" value="P:triglyceride biosynthetic process"/>
    <property type="evidence" value="ECO:0007669"/>
    <property type="project" value="UniProtKB-ARBA"/>
</dbReference>
<dbReference type="Pfam" id="PF03982">
    <property type="entry name" value="DAGAT"/>
    <property type="match status" value="1"/>
</dbReference>
<dbReference type="Gene3D" id="3.40.50.1820">
    <property type="entry name" value="alpha/beta hydrolase"/>
    <property type="match status" value="1"/>
</dbReference>